<dbReference type="Pfam" id="PF07670">
    <property type="entry name" value="Gate"/>
    <property type="match status" value="1"/>
</dbReference>
<evidence type="ECO:0000313" key="4">
    <source>
        <dbReference type="Proteomes" id="UP001579974"/>
    </source>
</evidence>
<evidence type="ECO:0000313" key="3">
    <source>
        <dbReference type="EMBL" id="MFB5189364.1"/>
    </source>
</evidence>
<evidence type="ECO:0000256" key="1">
    <source>
        <dbReference type="SAM" id="Phobius"/>
    </source>
</evidence>
<name>A0ABV5AAS8_9BACL</name>
<dbReference type="EMBL" id="JBDXSU010000002">
    <property type="protein sequence ID" value="MFB5189364.1"/>
    <property type="molecule type" value="Genomic_DNA"/>
</dbReference>
<keyword evidence="4" id="KW-1185">Reference proteome</keyword>
<keyword evidence="1" id="KW-1133">Transmembrane helix</keyword>
<gene>
    <name evidence="3" type="primary">ylbJ</name>
    <name evidence="3" type="ORF">KKP3000_002371</name>
</gene>
<keyword evidence="1" id="KW-0812">Transmembrane</keyword>
<reference evidence="3 4" key="1">
    <citation type="journal article" date="2024" name="Int. J. Mol. Sci.">
        <title>Exploration of Alicyclobacillus spp. Genome in Search of Antibiotic Resistance.</title>
        <authorList>
            <person name="Bucka-Kolendo J."/>
            <person name="Kiousi D.E."/>
            <person name="Dekowska A."/>
            <person name="Mikolajczuk-Szczyrba A."/>
            <person name="Karadedos D.M."/>
            <person name="Michael P."/>
            <person name="Galanis A."/>
            <person name="Sokolowska B."/>
        </authorList>
    </citation>
    <scope>NUCLEOTIDE SEQUENCE [LARGE SCALE GENOMIC DNA]</scope>
    <source>
        <strain evidence="3 4">KKP 3000</strain>
    </source>
</reference>
<feature type="transmembrane region" description="Helical" evidence="1">
    <location>
        <begin position="48"/>
        <end position="74"/>
    </location>
</feature>
<feature type="transmembrane region" description="Helical" evidence="1">
    <location>
        <begin position="9"/>
        <end position="28"/>
    </location>
</feature>
<feature type="transmembrane region" description="Helical" evidence="1">
    <location>
        <begin position="301"/>
        <end position="323"/>
    </location>
</feature>
<dbReference type="InterPro" id="IPR014226">
    <property type="entry name" value="Spore_IM_YlbJ"/>
</dbReference>
<dbReference type="InterPro" id="IPR011642">
    <property type="entry name" value="Gate_dom"/>
</dbReference>
<dbReference type="NCBIfam" id="TIGR02871">
    <property type="entry name" value="spore_ylbJ"/>
    <property type="match status" value="1"/>
</dbReference>
<sequence>MSRGKKGQLLNLVLIAVAMIFTIALVLYPEQGFAAGISGLKVFGKVVFPSLLPFFVLAEILMGLGVVRGLGVLLEPLMRPLFSVPGVGAFALSMGLAAGYPMDAVIASRFRETGQCTRVEGERLLAFTNTADPLFMLSAVAVGMFKSPAVGGLLAVSHYISAFLVGVCFKFWGRKDKDHLAELQARRTERAKGSIFVRAYREMMLAREEDGRPFGKLLGNAVTESMQTLIMICGFIVFFAVFIEILSLSGMMSVIGAPIGLIYHMFHINGGLVNPTIAGLLELDIGSAQTAVVNAPMLQKLALVSGIIGWSGLAVHAQVASVLTNTDIRMLPYFLARFLQAIFAAAATVVLYLMGMGRVATEAMAHVPGLTGVGQALDGHPFWQVSSSAIALWLCIVAGLLVISMALSILRRVRVIAFHTRLK</sequence>
<feature type="transmembrane region" description="Helical" evidence="1">
    <location>
        <begin position="152"/>
        <end position="172"/>
    </location>
</feature>
<accession>A0ABV5AAS8</accession>
<keyword evidence="1" id="KW-0472">Membrane</keyword>
<dbReference type="Proteomes" id="UP001579974">
    <property type="component" value="Unassembled WGS sequence"/>
</dbReference>
<feature type="domain" description="Nucleoside transporter/FeoB GTPase Gate" evidence="2">
    <location>
        <begin position="46"/>
        <end position="147"/>
    </location>
</feature>
<feature type="transmembrane region" description="Helical" evidence="1">
    <location>
        <begin position="390"/>
        <end position="410"/>
    </location>
</feature>
<feature type="transmembrane region" description="Helical" evidence="1">
    <location>
        <begin position="335"/>
        <end position="354"/>
    </location>
</feature>
<evidence type="ECO:0000259" key="2">
    <source>
        <dbReference type="Pfam" id="PF07670"/>
    </source>
</evidence>
<protein>
    <submittedName>
        <fullName evidence="3">Sporulation integral membrane protein YlbJ</fullName>
    </submittedName>
</protein>
<comment type="caution">
    <text evidence="3">The sequence shown here is derived from an EMBL/GenBank/DDBJ whole genome shotgun (WGS) entry which is preliminary data.</text>
</comment>
<organism evidence="3 4">
    <name type="scientific">Alicyclobacillus fastidiosus</name>
    <dbReference type="NCBI Taxonomy" id="392011"/>
    <lineage>
        <taxon>Bacteria</taxon>
        <taxon>Bacillati</taxon>
        <taxon>Bacillota</taxon>
        <taxon>Bacilli</taxon>
        <taxon>Bacillales</taxon>
        <taxon>Alicyclobacillaceae</taxon>
        <taxon>Alicyclobacillus</taxon>
    </lineage>
</organism>
<feature type="transmembrane region" description="Helical" evidence="1">
    <location>
        <begin position="228"/>
        <end position="249"/>
    </location>
</feature>
<feature type="transmembrane region" description="Helical" evidence="1">
    <location>
        <begin position="81"/>
        <end position="100"/>
    </location>
</feature>
<proteinExistence type="predicted"/>